<comment type="caution">
    <text evidence="4">The sequence shown here is derived from an EMBL/GenBank/DDBJ whole genome shotgun (WGS) entry which is preliminary data.</text>
</comment>
<proteinExistence type="predicted"/>
<dbReference type="InterPro" id="IPR047641">
    <property type="entry name" value="ABC_transpr_MalK/UgpC-like"/>
</dbReference>
<evidence type="ECO:0000256" key="2">
    <source>
        <dbReference type="ARBA" id="ARBA00022840"/>
    </source>
</evidence>
<dbReference type="PANTHER" id="PTHR43875">
    <property type="entry name" value="MALTODEXTRIN IMPORT ATP-BINDING PROTEIN MSMX"/>
    <property type="match status" value="1"/>
</dbReference>
<dbReference type="AlphaFoldDB" id="A0A9D1MNG4"/>
<dbReference type="GO" id="GO:0005524">
    <property type="term" value="F:ATP binding"/>
    <property type="evidence" value="ECO:0007669"/>
    <property type="project" value="UniProtKB-KW"/>
</dbReference>
<dbReference type="GO" id="GO:0055052">
    <property type="term" value="C:ATP-binding cassette (ABC) transporter complex, substrate-binding subunit-containing"/>
    <property type="evidence" value="ECO:0007669"/>
    <property type="project" value="TreeGrafter"/>
</dbReference>
<evidence type="ECO:0000259" key="3">
    <source>
        <dbReference type="PROSITE" id="PS50893"/>
    </source>
</evidence>
<dbReference type="SMART" id="SM00382">
    <property type="entry name" value="AAA"/>
    <property type="match status" value="1"/>
</dbReference>
<reference evidence="4" key="1">
    <citation type="submission" date="2020-10" db="EMBL/GenBank/DDBJ databases">
        <authorList>
            <person name="Gilroy R."/>
        </authorList>
    </citation>
    <scope>NUCLEOTIDE SEQUENCE</scope>
    <source>
        <strain evidence="4">9366</strain>
    </source>
</reference>
<dbReference type="Proteomes" id="UP000824145">
    <property type="component" value="Unassembled WGS sequence"/>
</dbReference>
<sequence>MLTDGRLEVKNFSVSYYGYGRKVEEAEFSLDEGEVLCLLGAEGSGKTTLLRGLAGLEESEGEVKIGGRELFSLPPKEREICYTFGEDSLEKKKTAAENILKPLKLRGASEEYMRQRLAFAARLTGAENILREKVKGLPPFYLAQIILARAFVRETNLLLLDEPLSSLSFTQRKRLFDRLRAAAGEIGGRIIYATERPYEAQGLPDKVGIMSEGRLVQCAPLSEIYKDPAHRAAVEAFAPEISLLPARAVKAGGWAVEIGGERAKCAPLLSDVYDGREVIAAVRREDVSAGGKLPAKTLGVFDDGKCRCLRLGVKGGELLCAAEGRVESVSIARAAFVFDARSGFRIDKAAEKLPV</sequence>
<gene>
    <name evidence="4" type="ORF">IAB07_06380</name>
</gene>
<evidence type="ECO:0000313" key="4">
    <source>
        <dbReference type="EMBL" id="HIU63375.1"/>
    </source>
</evidence>
<keyword evidence="1" id="KW-0547">Nucleotide-binding</keyword>
<dbReference type="PROSITE" id="PS50893">
    <property type="entry name" value="ABC_TRANSPORTER_2"/>
    <property type="match status" value="1"/>
</dbReference>
<dbReference type="Pfam" id="PF00005">
    <property type="entry name" value="ABC_tran"/>
    <property type="match status" value="1"/>
</dbReference>
<reference evidence="4" key="2">
    <citation type="journal article" date="2021" name="PeerJ">
        <title>Extensive microbial diversity within the chicken gut microbiome revealed by metagenomics and culture.</title>
        <authorList>
            <person name="Gilroy R."/>
            <person name="Ravi A."/>
            <person name="Getino M."/>
            <person name="Pursley I."/>
            <person name="Horton D.L."/>
            <person name="Alikhan N.F."/>
            <person name="Baker D."/>
            <person name="Gharbi K."/>
            <person name="Hall N."/>
            <person name="Watson M."/>
            <person name="Adriaenssens E.M."/>
            <person name="Foster-Nyarko E."/>
            <person name="Jarju S."/>
            <person name="Secka A."/>
            <person name="Antonio M."/>
            <person name="Oren A."/>
            <person name="Chaudhuri R.R."/>
            <person name="La Ragione R."/>
            <person name="Hildebrand F."/>
            <person name="Pallen M.J."/>
        </authorList>
    </citation>
    <scope>NUCLEOTIDE SEQUENCE</scope>
    <source>
        <strain evidence="4">9366</strain>
    </source>
</reference>
<dbReference type="Gene3D" id="3.40.50.300">
    <property type="entry name" value="P-loop containing nucleotide triphosphate hydrolases"/>
    <property type="match status" value="1"/>
</dbReference>
<dbReference type="InterPro" id="IPR027417">
    <property type="entry name" value="P-loop_NTPase"/>
</dbReference>
<dbReference type="PANTHER" id="PTHR43875:SF14">
    <property type="entry name" value="ABC TRANSPORTER ATP-BINDING PROTEIN"/>
    <property type="match status" value="1"/>
</dbReference>
<dbReference type="SUPFAM" id="SSF52540">
    <property type="entry name" value="P-loop containing nucleoside triphosphate hydrolases"/>
    <property type="match status" value="1"/>
</dbReference>
<keyword evidence="2 4" id="KW-0067">ATP-binding</keyword>
<accession>A0A9D1MNG4</accession>
<dbReference type="InterPro" id="IPR003593">
    <property type="entry name" value="AAA+_ATPase"/>
</dbReference>
<evidence type="ECO:0000313" key="5">
    <source>
        <dbReference type="Proteomes" id="UP000824145"/>
    </source>
</evidence>
<dbReference type="InterPro" id="IPR003439">
    <property type="entry name" value="ABC_transporter-like_ATP-bd"/>
</dbReference>
<organism evidence="4 5">
    <name type="scientific">Candidatus Caccalectryoclostridium excrementigallinarum</name>
    <dbReference type="NCBI Taxonomy" id="2840710"/>
    <lineage>
        <taxon>Bacteria</taxon>
        <taxon>Bacillati</taxon>
        <taxon>Bacillota</taxon>
        <taxon>Clostridia</taxon>
        <taxon>Christensenellales</taxon>
        <taxon>Christensenellaceae</taxon>
        <taxon>Christensenellaceae incertae sedis</taxon>
        <taxon>Candidatus Caccalectryoclostridium</taxon>
    </lineage>
</organism>
<feature type="domain" description="ABC transporter" evidence="3">
    <location>
        <begin position="7"/>
        <end position="237"/>
    </location>
</feature>
<dbReference type="GO" id="GO:0016887">
    <property type="term" value="F:ATP hydrolysis activity"/>
    <property type="evidence" value="ECO:0007669"/>
    <property type="project" value="InterPro"/>
</dbReference>
<dbReference type="EMBL" id="DVNJ01000032">
    <property type="protein sequence ID" value="HIU63375.1"/>
    <property type="molecule type" value="Genomic_DNA"/>
</dbReference>
<name>A0A9D1MNG4_9FIRM</name>
<protein>
    <submittedName>
        <fullName evidence="4">ABC transporter ATP-binding protein</fullName>
    </submittedName>
</protein>
<evidence type="ECO:0000256" key="1">
    <source>
        <dbReference type="ARBA" id="ARBA00022741"/>
    </source>
</evidence>